<protein>
    <submittedName>
        <fullName evidence="2">Dihydrofolate reductase</fullName>
        <ecNumber evidence="2">1.5.1.3</ecNumber>
    </submittedName>
</protein>
<dbReference type="Pfam" id="PF01872">
    <property type="entry name" value="RibD_C"/>
    <property type="match status" value="1"/>
</dbReference>
<dbReference type="EC" id="1.5.1.3" evidence="2"/>
<dbReference type="EMBL" id="FWFF01000022">
    <property type="protein sequence ID" value="SLN01313.1"/>
    <property type="molecule type" value="Genomic_DNA"/>
</dbReference>
<dbReference type="InterPro" id="IPR050765">
    <property type="entry name" value="Riboflavin_Biosynth_HTPR"/>
</dbReference>
<dbReference type="GO" id="GO:0009231">
    <property type="term" value="P:riboflavin biosynthetic process"/>
    <property type="evidence" value="ECO:0007669"/>
    <property type="project" value="InterPro"/>
</dbReference>
<name>A0A1X6XQA3_9MICO</name>
<reference evidence="3" key="1">
    <citation type="submission" date="2017-02" db="EMBL/GenBank/DDBJ databases">
        <authorList>
            <person name="Dridi B."/>
        </authorList>
    </citation>
    <scope>NUCLEOTIDE SEQUENCE [LARGE SCALE GENOMIC DNA]</scope>
    <source>
        <strain evidence="3">B Co 03.10</strain>
    </source>
</reference>
<dbReference type="InterPro" id="IPR024072">
    <property type="entry name" value="DHFR-like_dom_sf"/>
</dbReference>
<keyword evidence="3" id="KW-1185">Reference proteome</keyword>
<dbReference type="InterPro" id="IPR002734">
    <property type="entry name" value="RibDG_C"/>
</dbReference>
<evidence type="ECO:0000259" key="1">
    <source>
        <dbReference type="Pfam" id="PF01872"/>
    </source>
</evidence>
<dbReference type="AlphaFoldDB" id="A0A1X6XQA3"/>
<evidence type="ECO:0000313" key="3">
    <source>
        <dbReference type="Proteomes" id="UP000196581"/>
    </source>
</evidence>
<dbReference type="GO" id="GO:0008703">
    <property type="term" value="F:5-amino-6-(5-phosphoribosylamino)uracil reductase activity"/>
    <property type="evidence" value="ECO:0007669"/>
    <property type="project" value="InterPro"/>
</dbReference>
<feature type="domain" description="Bacterial bifunctional deaminase-reductase C-terminal" evidence="1">
    <location>
        <begin position="3"/>
        <end position="175"/>
    </location>
</feature>
<dbReference type="PANTHER" id="PTHR38011:SF11">
    <property type="entry name" value="2,5-DIAMINO-6-RIBOSYLAMINO-4(3H)-PYRIMIDINONE 5'-PHOSPHATE REDUCTASE"/>
    <property type="match status" value="1"/>
</dbReference>
<dbReference type="RefSeq" id="WP_087009375.1">
    <property type="nucleotide sequence ID" value="NZ_FWFF01000022.1"/>
</dbReference>
<dbReference type="Gene3D" id="3.40.430.10">
    <property type="entry name" value="Dihydrofolate Reductase, subunit A"/>
    <property type="match status" value="1"/>
</dbReference>
<keyword evidence="2" id="KW-0560">Oxidoreductase</keyword>
<sequence length="190" mass="21495">MRIIITQNMTLDGRVEMLDDWFDPQAQDDELSDELMRQSAEEDVLLLGRQTFEDFRGYWPLQTDDTTGVAQHLDRVDKRVVSSTLTDPGWQNTQVITGDPLEAARALRDEPGRDAILTGSIRLAHALIAADLVDEYRMFVYPHWQGRGRGLFPDGQPARRLRLLESRAFASGVVFHACAPFDPPPPRPPL</sequence>
<accession>A0A1X6XQA3</accession>
<dbReference type="GO" id="GO:0004146">
    <property type="term" value="F:dihydrofolate reductase activity"/>
    <property type="evidence" value="ECO:0007669"/>
    <property type="project" value="UniProtKB-EC"/>
</dbReference>
<gene>
    <name evidence="2" type="ORF">FM105_14395</name>
</gene>
<dbReference type="SUPFAM" id="SSF53597">
    <property type="entry name" value="Dihydrofolate reductase-like"/>
    <property type="match status" value="1"/>
</dbReference>
<proteinExistence type="predicted"/>
<organism evidence="2 3">
    <name type="scientific">Brevibacterium yomogidense</name>
    <dbReference type="NCBI Taxonomy" id="946573"/>
    <lineage>
        <taxon>Bacteria</taxon>
        <taxon>Bacillati</taxon>
        <taxon>Actinomycetota</taxon>
        <taxon>Actinomycetes</taxon>
        <taxon>Micrococcales</taxon>
        <taxon>Brevibacteriaceae</taxon>
        <taxon>Brevibacterium</taxon>
    </lineage>
</organism>
<evidence type="ECO:0000313" key="2">
    <source>
        <dbReference type="EMBL" id="SLN01313.1"/>
    </source>
</evidence>
<dbReference type="Proteomes" id="UP000196581">
    <property type="component" value="Unassembled WGS sequence"/>
</dbReference>
<dbReference type="PANTHER" id="PTHR38011">
    <property type="entry name" value="DIHYDROFOLATE REDUCTASE FAMILY PROTEIN (AFU_ORTHOLOGUE AFUA_8G06820)"/>
    <property type="match status" value="1"/>
</dbReference>